<dbReference type="InterPro" id="IPR003340">
    <property type="entry name" value="B3_DNA-bd"/>
</dbReference>
<dbReference type="InterPro" id="IPR015300">
    <property type="entry name" value="DNA-bd_pseudobarrel_sf"/>
</dbReference>
<keyword evidence="8" id="KW-1185">Reference proteome</keyword>
<dbReference type="SUPFAM" id="SSF101936">
    <property type="entry name" value="DNA-binding pseudobarrel domain"/>
    <property type="match status" value="2"/>
</dbReference>
<feature type="domain" description="TF-B3" evidence="6">
    <location>
        <begin position="17"/>
        <end position="120"/>
    </location>
</feature>
<comment type="subcellular location">
    <subcellularLocation>
        <location evidence="1">Nucleus</location>
    </subcellularLocation>
</comment>
<accession>A0AAV2EJ25</accession>
<evidence type="ECO:0000256" key="4">
    <source>
        <dbReference type="ARBA" id="ARBA00023163"/>
    </source>
</evidence>
<evidence type="ECO:0000256" key="3">
    <source>
        <dbReference type="ARBA" id="ARBA00023125"/>
    </source>
</evidence>
<dbReference type="InterPro" id="IPR050655">
    <property type="entry name" value="Plant_B3_domain"/>
</dbReference>
<evidence type="ECO:0000256" key="5">
    <source>
        <dbReference type="ARBA" id="ARBA00023242"/>
    </source>
</evidence>
<dbReference type="Gene3D" id="2.40.330.10">
    <property type="entry name" value="DNA-binding pseudobarrel domain"/>
    <property type="match status" value="2"/>
</dbReference>
<evidence type="ECO:0000256" key="1">
    <source>
        <dbReference type="ARBA" id="ARBA00004123"/>
    </source>
</evidence>
<evidence type="ECO:0000313" key="8">
    <source>
        <dbReference type="Proteomes" id="UP001497516"/>
    </source>
</evidence>
<dbReference type="Pfam" id="PF02362">
    <property type="entry name" value="B3"/>
    <property type="match status" value="2"/>
</dbReference>
<protein>
    <recommendedName>
        <fullName evidence="6">TF-B3 domain-containing protein</fullName>
    </recommendedName>
</protein>
<dbReference type="Proteomes" id="UP001497516">
    <property type="component" value="Chromosome 4"/>
</dbReference>
<keyword evidence="5" id="KW-0539">Nucleus</keyword>
<dbReference type="PANTHER" id="PTHR31920">
    <property type="entry name" value="B3 DOMAIN-CONTAINING"/>
    <property type="match status" value="1"/>
</dbReference>
<evidence type="ECO:0000313" key="7">
    <source>
        <dbReference type="EMBL" id="CAL1385939.1"/>
    </source>
</evidence>
<dbReference type="SMART" id="SM01019">
    <property type="entry name" value="B3"/>
    <property type="match status" value="2"/>
</dbReference>
<keyword evidence="2" id="KW-0805">Transcription regulation</keyword>
<proteinExistence type="predicted"/>
<gene>
    <name evidence="7" type="ORF">LTRI10_LOCUS27037</name>
</gene>
<dbReference type="CDD" id="cd10017">
    <property type="entry name" value="B3_DNA"/>
    <property type="match status" value="2"/>
</dbReference>
<dbReference type="GO" id="GO:0003677">
    <property type="term" value="F:DNA binding"/>
    <property type="evidence" value="ECO:0007669"/>
    <property type="project" value="UniProtKB-KW"/>
</dbReference>
<keyword evidence="4" id="KW-0804">Transcription</keyword>
<keyword evidence="3" id="KW-0238">DNA-binding</keyword>
<feature type="domain" description="TF-B3" evidence="6">
    <location>
        <begin position="144"/>
        <end position="242"/>
    </location>
</feature>
<reference evidence="7 8" key="1">
    <citation type="submission" date="2024-04" db="EMBL/GenBank/DDBJ databases">
        <authorList>
            <person name="Fracassetti M."/>
        </authorList>
    </citation>
    <scope>NUCLEOTIDE SEQUENCE [LARGE SCALE GENOMIC DNA]</scope>
</reference>
<evidence type="ECO:0000259" key="6">
    <source>
        <dbReference type="PROSITE" id="PS50863"/>
    </source>
</evidence>
<evidence type="ECO:0000256" key="2">
    <source>
        <dbReference type="ARBA" id="ARBA00023015"/>
    </source>
</evidence>
<dbReference type="EMBL" id="OZ034817">
    <property type="protein sequence ID" value="CAL1385939.1"/>
    <property type="molecule type" value="Genomic_DNA"/>
</dbReference>
<dbReference type="GO" id="GO:0005634">
    <property type="term" value="C:nucleus"/>
    <property type="evidence" value="ECO:0007669"/>
    <property type="project" value="UniProtKB-SubCell"/>
</dbReference>
<dbReference type="AlphaFoldDB" id="A0AAV2EJ25"/>
<sequence>MSQRKELGDGFDPRKPHFFKVIVADTLRDKKLMLPSKFVREHGGPLSSPVSIEVPSGMTWQIQMVKARTPNADNGGTKNVYLVNETWQEFARHHFLKHGHFLVFQYEGGSRFSVVIFDGTNGMEIEYPVVSSSSSSEFTSVYPFFEVVVTEPHLTKCNMRVPKSFADKYLEKTQMVKLQVGDRKWMVTASRTKGRWEAVRLSAGLTVFAKENSLEAGDVCCFELVGREDGDQLYKVTITKGN</sequence>
<dbReference type="PANTHER" id="PTHR31920:SF108">
    <property type="entry name" value="B3 DOMAIN-CONTAINING TRANSCRIPTION FACTOR VRN1-LIKE"/>
    <property type="match status" value="1"/>
</dbReference>
<name>A0AAV2EJ25_9ROSI</name>
<organism evidence="7 8">
    <name type="scientific">Linum trigynum</name>
    <dbReference type="NCBI Taxonomy" id="586398"/>
    <lineage>
        <taxon>Eukaryota</taxon>
        <taxon>Viridiplantae</taxon>
        <taxon>Streptophyta</taxon>
        <taxon>Embryophyta</taxon>
        <taxon>Tracheophyta</taxon>
        <taxon>Spermatophyta</taxon>
        <taxon>Magnoliopsida</taxon>
        <taxon>eudicotyledons</taxon>
        <taxon>Gunneridae</taxon>
        <taxon>Pentapetalae</taxon>
        <taxon>rosids</taxon>
        <taxon>fabids</taxon>
        <taxon>Malpighiales</taxon>
        <taxon>Linaceae</taxon>
        <taxon>Linum</taxon>
    </lineage>
</organism>
<dbReference type="PROSITE" id="PS50863">
    <property type="entry name" value="B3"/>
    <property type="match status" value="2"/>
</dbReference>